<evidence type="ECO:0000256" key="8">
    <source>
        <dbReference type="SAM" id="MobiDB-lite"/>
    </source>
</evidence>
<sequence length="407" mass="43798">MAGEAGELSELLSLHTATDKKRVPSTQSQNGDSKRPRHPPDTAFLPAPRKAQPDLDIEPFSGLRILPKARALSRDEVAALCQGFAVHKLESVPRLLVQPALGSWLTIGVLVDRGAAKVTQSGGKFCIWKVCDLRSNGTTMSIFLFGEACEVAWKYLPGSVLAIISARALPPKGSSAEAAMSINKQAQLVRIGQAADFGLCQGERRDGKPCGLWVNLSECEYCSFHVLAALRKSEKASKPSSQGSRTNGERARATCKPTQGRPPDTAAQKVKEAAQLLKSAGWELQPPDPNSSKPDHTRCLAPSASSNAQHDTLEIRVRRAGSSDKSLPIATTMRASKASQSRGRSNTQLDVFENAFGKVDVAAASQLLEERAIDDRCLLQAEKPPILFILQQLSPSTTVTFGFGLDH</sequence>
<evidence type="ECO:0000256" key="1">
    <source>
        <dbReference type="ARBA" id="ARBA00004123"/>
    </source>
</evidence>
<dbReference type="PANTHER" id="PTHR13454:SF11">
    <property type="entry name" value="PROTEIN MCM10 HOMOLOG"/>
    <property type="match status" value="1"/>
</dbReference>
<accession>A0AB34II81</accession>
<organism evidence="11 12">
    <name type="scientific">Prymnesium parvum</name>
    <name type="common">Toxic golden alga</name>
    <dbReference type="NCBI Taxonomy" id="97485"/>
    <lineage>
        <taxon>Eukaryota</taxon>
        <taxon>Haptista</taxon>
        <taxon>Haptophyta</taxon>
        <taxon>Prymnesiophyceae</taxon>
        <taxon>Prymnesiales</taxon>
        <taxon>Prymnesiaceae</taxon>
        <taxon>Prymnesium</taxon>
    </lineage>
</organism>
<dbReference type="InterPro" id="IPR012340">
    <property type="entry name" value="NA-bd_OB-fold"/>
</dbReference>
<feature type="compositionally biased region" description="Low complexity" evidence="8">
    <location>
        <begin position="1"/>
        <end position="14"/>
    </location>
</feature>
<evidence type="ECO:0000256" key="4">
    <source>
        <dbReference type="ARBA" id="ARBA00022723"/>
    </source>
</evidence>
<dbReference type="GO" id="GO:0003697">
    <property type="term" value="F:single-stranded DNA binding"/>
    <property type="evidence" value="ECO:0007669"/>
    <property type="project" value="InterPro"/>
</dbReference>
<feature type="domain" description="MCM10 OB-fold" evidence="10">
    <location>
        <begin position="60"/>
        <end position="188"/>
    </location>
</feature>
<gene>
    <name evidence="11" type="ORF">AB1Y20_013729</name>
</gene>
<evidence type="ECO:0000256" key="6">
    <source>
        <dbReference type="ARBA" id="ARBA00022833"/>
    </source>
</evidence>
<dbReference type="Pfam" id="PF22379">
    <property type="entry name" value="OB_MCM10"/>
    <property type="match status" value="1"/>
</dbReference>
<keyword evidence="12" id="KW-1185">Reference proteome</keyword>
<keyword evidence="6" id="KW-0862">Zinc</keyword>
<dbReference type="EMBL" id="JBGBPQ010000026">
    <property type="protein sequence ID" value="KAL1499222.1"/>
    <property type="molecule type" value="Genomic_DNA"/>
</dbReference>
<dbReference type="Gene3D" id="2.40.50.140">
    <property type="entry name" value="Nucleic acid-binding proteins"/>
    <property type="match status" value="1"/>
</dbReference>
<feature type="domain" description="Zinc finger Mcm10/DnaG-type" evidence="9">
    <location>
        <begin position="192"/>
        <end position="235"/>
    </location>
</feature>
<evidence type="ECO:0000256" key="5">
    <source>
        <dbReference type="ARBA" id="ARBA00022771"/>
    </source>
</evidence>
<reference evidence="11 12" key="1">
    <citation type="journal article" date="2024" name="Science">
        <title>Giant polyketide synthase enzymes in the biosynthesis of giant marine polyether toxins.</title>
        <authorList>
            <person name="Fallon T.R."/>
            <person name="Shende V.V."/>
            <person name="Wierzbicki I.H."/>
            <person name="Pendleton A.L."/>
            <person name="Watervoot N.F."/>
            <person name="Auber R.P."/>
            <person name="Gonzalez D.J."/>
            <person name="Wisecaver J.H."/>
            <person name="Moore B.S."/>
        </authorList>
    </citation>
    <scope>NUCLEOTIDE SEQUENCE [LARGE SCALE GENOMIC DNA]</scope>
    <source>
        <strain evidence="11 12">12B1</strain>
    </source>
</reference>
<comment type="caution">
    <text evidence="11">The sequence shown here is derived from an EMBL/GenBank/DDBJ whole genome shotgun (WGS) entry which is preliminary data.</text>
</comment>
<name>A0AB34II81_PRYPA</name>
<evidence type="ECO:0000256" key="2">
    <source>
        <dbReference type="ARBA" id="ARBA00009679"/>
    </source>
</evidence>
<dbReference type="InterPro" id="IPR055065">
    <property type="entry name" value="OB_MCM10"/>
</dbReference>
<evidence type="ECO:0008006" key="13">
    <source>
        <dbReference type="Google" id="ProtNLM"/>
    </source>
</evidence>
<dbReference type="GO" id="GO:0003688">
    <property type="term" value="F:DNA replication origin binding"/>
    <property type="evidence" value="ECO:0007669"/>
    <property type="project" value="TreeGrafter"/>
</dbReference>
<dbReference type="InterPro" id="IPR040184">
    <property type="entry name" value="Mcm10"/>
</dbReference>
<dbReference type="InterPro" id="IPR015408">
    <property type="entry name" value="Znf_Mcm10/DnaG"/>
</dbReference>
<dbReference type="GO" id="GO:0043596">
    <property type="term" value="C:nuclear replication fork"/>
    <property type="evidence" value="ECO:0007669"/>
    <property type="project" value="TreeGrafter"/>
</dbReference>
<evidence type="ECO:0000313" key="12">
    <source>
        <dbReference type="Proteomes" id="UP001515480"/>
    </source>
</evidence>
<evidence type="ECO:0000256" key="7">
    <source>
        <dbReference type="ARBA" id="ARBA00023242"/>
    </source>
</evidence>
<evidence type="ECO:0000259" key="9">
    <source>
        <dbReference type="Pfam" id="PF09329"/>
    </source>
</evidence>
<dbReference type="GO" id="GO:0006270">
    <property type="term" value="P:DNA replication initiation"/>
    <property type="evidence" value="ECO:0007669"/>
    <property type="project" value="InterPro"/>
</dbReference>
<proteinExistence type="inferred from homology"/>
<comment type="subcellular location">
    <subcellularLocation>
        <location evidence="1">Nucleus</location>
    </subcellularLocation>
</comment>
<keyword evidence="4" id="KW-0479">Metal-binding</keyword>
<evidence type="ECO:0000259" key="10">
    <source>
        <dbReference type="Pfam" id="PF22379"/>
    </source>
</evidence>
<comment type="similarity">
    <text evidence="2">Belongs to the MCM10 family.</text>
</comment>
<dbReference type="Pfam" id="PF09329">
    <property type="entry name" value="zf-primase"/>
    <property type="match status" value="1"/>
</dbReference>
<protein>
    <recommendedName>
        <fullName evidence="13">Zinc finger Mcm10/DnaG-type domain-containing protein</fullName>
    </recommendedName>
</protein>
<feature type="region of interest" description="Disordered" evidence="8">
    <location>
        <begin position="1"/>
        <end position="53"/>
    </location>
</feature>
<dbReference type="GO" id="GO:0008270">
    <property type="term" value="F:zinc ion binding"/>
    <property type="evidence" value="ECO:0007669"/>
    <property type="project" value="UniProtKB-KW"/>
</dbReference>
<dbReference type="AlphaFoldDB" id="A0AB34II81"/>
<keyword evidence="7" id="KW-0539">Nucleus</keyword>
<keyword evidence="3" id="KW-0235">DNA replication</keyword>
<evidence type="ECO:0000313" key="11">
    <source>
        <dbReference type="EMBL" id="KAL1499222.1"/>
    </source>
</evidence>
<dbReference type="Proteomes" id="UP001515480">
    <property type="component" value="Unassembled WGS sequence"/>
</dbReference>
<feature type="region of interest" description="Disordered" evidence="8">
    <location>
        <begin position="234"/>
        <end position="313"/>
    </location>
</feature>
<dbReference type="PANTHER" id="PTHR13454">
    <property type="entry name" value="PROTEIN MCM10 HOMOLOG"/>
    <property type="match status" value="1"/>
</dbReference>
<keyword evidence="5" id="KW-0863">Zinc-finger</keyword>
<evidence type="ECO:0000256" key="3">
    <source>
        <dbReference type="ARBA" id="ARBA00022705"/>
    </source>
</evidence>